<dbReference type="InterPro" id="IPR036594">
    <property type="entry name" value="Meth_synthase_dom"/>
</dbReference>
<dbReference type="GO" id="GO:0031419">
    <property type="term" value="F:cobalamin binding"/>
    <property type="evidence" value="ECO:0007669"/>
    <property type="project" value="InterPro"/>
</dbReference>
<name>A0A3S3SR63_METS7</name>
<dbReference type="InterPro" id="IPR003759">
    <property type="entry name" value="Cbl-bd_cap"/>
</dbReference>
<dbReference type="GO" id="GO:0005829">
    <property type="term" value="C:cytosol"/>
    <property type="evidence" value="ECO:0007669"/>
    <property type="project" value="TreeGrafter"/>
</dbReference>
<feature type="domain" description="B12-binding N-terminal" evidence="4">
    <location>
        <begin position="1"/>
        <end position="89"/>
    </location>
</feature>
<keyword evidence="1" id="KW-0479">Metal-binding</keyword>
<evidence type="ECO:0008006" key="7">
    <source>
        <dbReference type="Google" id="ProtNLM"/>
    </source>
</evidence>
<gene>
    <name evidence="5" type="ORF">Metus_0942</name>
</gene>
<dbReference type="GO" id="GO:0050667">
    <property type="term" value="P:homocysteine metabolic process"/>
    <property type="evidence" value="ECO:0007669"/>
    <property type="project" value="TreeGrafter"/>
</dbReference>
<dbReference type="PANTHER" id="PTHR45833:SF1">
    <property type="entry name" value="METHIONINE SYNTHASE"/>
    <property type="match status" value="1"/>
</dbReference>
<evidence type="ECO:0000256" key="1">
    <source>
        <dbReference type="ARBA" id="ARBA00022723"/>
    </source>
</evidence>
<feature type="domain" description="B12-binding" evidence="3">
    <location>
        <begin position="90"/>
        <end position="215"/>
    </location>
</feature>
<dbReference type="Gene3D" id="1.10.1240.10">
    <property type="entry name" value="Methionine synthase domain"/>
    <property type="match status" value="1"/>
</dbReference>
<reference evidence="5 6" key="1">
    <citation type="submission" date="2018-12" db="EMBL/GenBank/DDBJ databases">
        <title>The complete genome of the methanogenic archaea of the candidate phylum Verstraetearchaeota, obtained from the metagenome of underground thermal water.</title>
        <authorList>
            <person name="Kadnikov V.V."/>
            <person name="Mardanov A.V."/>
            <person name="Beletsky A.V."/>
            <person name="Karnachuk O.V."/>
            <person name="Ravin N.V."/>
        </authorList>
    </citation>
    <scope>NUCLEOTIDE SEQUENCE [LARGE SCALE GENOMIC DNA]</scope>
    <source>
        <strain evidence="5">Ch88</strain>
    </source>
</reference>
<evidence type="ECO:0000313" key="5">
    <source>
        <dbReference type="EMBL" id="RWX72968.1"/>
    </source>
</evidence>
<dbReference type="Gene3D" id="3.40.50.280">
    <property type="entry name" value="Cobalamin-binding domain"/>
    <property type="match status" value="1"/>
</dbReference>
<dbReference type="SUPFAM" id="SSF47644">
    <property type="entry name" value="Methionine synthase domain"/>
    <property type="match status" value="1"/>
</dbReference>
<protein>
    <recommendedName>
        <fullName evidence="7">Cobalamin-binding protein</fullName>
    </recommendedName>
</protein>
<dbReference type="GO" id="GO:0008705">
    <property type="term" value="F:methionine synthase activity"/>
    <property type="evidence" value="ECO:0007669"/>
    <property type="project" value="TreeGrafter"/>
</dbReference>
<dbReference type="AlphaFoldDB" id="A0A3S3SR63"/>
<organism evidence="5 6">
    <name type="scientific">Methanosuratincola subterraneus</name>
    <dbReference type="NCBI Taxonomy" id="2593994"/>
    <lineage>
        <taxon>Archaea</taxon>
        <taxon>Thermoproteota</taxon>
        <taxon>Methanosuratincolia</taxon>
        <taxon>Candidatus Methanomethylicales</taxon>
        <taxon>Candidatus Methanomethylicaceae</taxon>
        <taxon>Candidatus Methanosuratincola (ex Vanwonterghem et al. 2016)</taxon>
    </lineage>
</organism>
<dbReference type="InterPro" id="IPR006158">
    <property type="entry name" value="Cobalamin-bd"/>
</dbReference>
<dbReference type="EMBL" id="RXGA01000003">
    <property type="protein sequence ID" value="RWX72968.1"/>
    <property type="molecule type" value="Genomic_DNA"/>
</dbReference>
<dbReference type="GO" id="GO:0046653">
    <property type="term" value="P:tetrahydrofolate metabolic process"/>
    <property type="evidence" value="ECO:0007669"/>
    <property type="project" value="TreeGrafter"/>
</dbReference>
<dbReference type="Pfam" id="PF02310">
    <property type="entry name" value="B12-binding"/>
    <property type="match status" value="1"/>
</dbReference>
<evidence type="ECO:0000313" key="6">
    <source>
        <dbReference type="Proteomes" id="UP000288215"/>
    </source>
</evidence>
<evidence type="ECO:0000256" key="2">
    <source>
        <dbReference type="ARBA" id="ARBA00023285"/>
    </source>
</evidence>
<sequence length="215" mass="22629">MSDDLLKRLKDALISQDSRMALEATKQLLNNGEDPVKIADLIAEGLKEVGDLFEAQELFLPEVMRAANAAKLSLNLVIPAIQRRGGISRAGKGRIAIGSLGPHDIGKTLVAAMLVSDGFDVLDLGTMLTPDKVLSAANSVQIVGLSVLLTSDVRKAAEIIKKVKANNPSLKFMVGGAAMSEKLAIEIGADAYGADAKEAVRIAREMIGGEKPSGK</sequence>
<dbReference type="PANTHER" id="PTHR45833">
    <property type="entry name" value="METHIONINE SYNTHASE"/>
    <property type="match status" value="1"/>
</dbReference>
<dbReference type="Pfam" id="PF02607">
    <property type="entry name" value="B12-binding_2"/>
    <property type="match status" value="1"/>
</dbReference>
<comment type="caution">
    <text evidence="5">The sequence shown here is derived from an EMBL/GenBank/DDBJ whole genome shotgun (WGS) entry which is preliminary data.</text>
</comment>
<evidence type="ECO:0000259" key="3">
    <source>
        <dbReference type="PROSITE" id="PS51332"/>
    </source>
</evidence>
<dbReference type="InterPro" id="IPR036724">
    <property type="entry name" value="Cobalamin-bd_sf"/>
</dbReference>
<keyword evidence="2" id="KW-0170">Cobalt</keyword>
<dbReference type="Proteomes" id="UP000288215">
    <property type="component" value="Unassembled WGS sequence"/>
</dbReference>
<dbReference type="PROSITE" id="PS51337">
    <property type="entry name" value="B12_BINDING_NTER"/>
    <property type="match status" value="1"/>
</dbReference>
<evidence type="ECO:0000259" key="4">
    <source>
        <dbReference type="PROSITE" id="PS51337"/>
    </source>
</evidence>
<accession>A0A3S3SR63</accession>
<dbReference type="GO" id="GO:0046872">
    <property type="term" value="F:metal ion binding"/>
    <property type="evidence" value="ECO:0007669"/>
    <property type="project" value="UniProtKB-KW"/>
</dbReference>
<dbReference type="PROSITE" id="PS51332">
    <property type="entry name" value="B12_BINDING"/>
    <property type="match status" value="1"/>
</dbReference>
<proteinExistence type="predicted"/>
<dbReference type="SUPFAM" id="SSF52242">
    <property type="entry name" value="Cobalamin (vitamin B12)-binding domain"/>
    <property type="match status" value="1"/>
</dbReference>
<dbReference type="InterPro" id="IPR050554">
    <property type="entry name" value="Met_Synthase/Corrinoid"/>
</dbReference>
<dbReference type="SMART" id="SM01018">
    <property type="entry name" value="B12-binding_2"/>
    <property type="match status" value="1"/>
</dbReference>